<dbReference type="RefSeq" id="WP_044192381.1">
    <property type="nucleotide sequence ID" value="NZ_JMCB01000010.1"/>
</dbReference>
<dbReference type="AlphaFoldDB" id="A0A085WFM7"/>
<dbReference type="STRING" id="394096.DB31_0963"/>
<name>A0A085WFM7_9BACT</name>
<dbReference type="InterPro" id="IPR011009">
    <property type="entry name" value="Kinase-like_dom_sf"/>
</dbReference>
<dbReference type="Gene3D" id="3.30.200.20">
    <property type="entry name" value="Phosphorylase Kinase, domain 1"/>
    <property type="match status" value="1"/>
</dbReference>
<evidence type="ECO:0000313" key="8">
    <source>
        <dbReference type="Proteomes" id="UP000028725"/>
    </source>
</evidence>
<dbReference type="EMBL" id="JMCB01000010">
    <property type="protein sequence ID" value="KFE66490.1"/>
    <property type="molecule type" value="Genomic_DNA"/>
</dbReference>
<dbReference type="Proteomes" id="UP000028725">
    <property type="component" value="Unassembled WGS sequence"/>
</dbReference>
<keyword evidence="4" id="KW-0067">ATP-binding</keyword>
<keyword evidence="2" id="KW-0547">Nucleotide-binding</keyword>
<evidence type="ECO:0000256" key="1">
    <source>
        <dbReference type="ARBA" id="ARBA00022679"/>
    </source>
</evidence>
<accession>A0A085WFM7</accession>
<dbReference type="PANTHER" id="PTHR43289">
    <property type="entry name" value="MITOGEN-ACTIVATED PROTEIN KINASE KINASE KINASE 20-RELATED"/>
    <property type="match status" value="1"/>
</dbReference>
<dbReference type="SUPFAM" id="SSF56112">
    <property type="entry name" value="Protein kinase-like (PK-like)"/>
    <property type="match status" value="1"/>
</dbReference>
<dbReference type="PANTHER" id="PTHR43289:SF6">
    <property type="entry name" value="SERINE_THREONINE-PROTEIN KINASE NEKL-3"/>
    <property type="match status" value="1"/>
</dbReference>
<feature type="domain" description="Protein kinase" evidence="6">
    <location>
        <begin position="19"/>
        <end position="303"/>
    </location>
</feature>
<evidence type="ECO:0000256" key="3">
    <source>
        <dbReference type="ARBA" id="ARBA00022777"/>
    </source>
</evidence>
<dbReference type="CDD" id="cd14014">
    <property type="entry name" value="STKc_PknB_like"/>
    <property type="match status" value="1"/>
</dbReference>
<dbReference type="GO" id="GO:0005524">
    <property type="term" value="F:ATP binding"/>
    <property type="evidence" value="ECO:0007669"/>
    <property type="project" value="UniProtKB-KW"/>
</dbReference>
<protein>
    <recommendedName>
        <fullName evidence="6">Protein kinase domain-containing protein</fullName>
    </recommendedName>
</protein>
<evidence type="ECO:0000259" key="6">
    <source>
        <dbReference type="PROSITE" id="PS50011"/>
    </source>
</evidence>
<evidence type="ECO:0000313" key="7">
    <source>
        <dbReference type="EMBL" id="KFE66490.1"/>
    </source>
</evidence>
<dbReference type="SMART" id="SM00220">
    <property type="entry name" value="S_TKc"/>
    <property type="match status" value="1"/>
</dbReference>
<evidence type="ECO:0000256" key="4">
    <source>
        <dbReference type="ARBA" id="ARBA00022840"/>
    </source>
</evidence>
<reference evidence="7 8" key="1">
    <citation type="submission" date="2014-04" db="EMBL/GenBank/DDBJ databases">
        <title>Genome assembly of Hyalangium minutum DSM 14724.</title>
        <authorList>
            <person name="Sharma G."/>
            <person name="Subramanian S."/>
        </authorList>
    </citation>
    <scope>NUCLEOTIDE SEQUENCE [LARGE SCALE GENOMIC DNA]</scope>
    <source>
        <strain evidence="7 8">DSM 14724</strain>
    </source>
</reference>
<organism evidence="7 8">
    <name type="scientific">Hyalangium minutum</name>
    <dbReference type="NCBI Taxonomy" id="394096"/>
    <lineage>
        <taxon>Bacteria</taxon>
        <taxon>Pseudomonadati</taxon>
        <taxon>Myxococcota</taxon>
        <taxon>Myxococcia</taxon>
        <taxon>Myxococcales</taxon>
        <taxon>Cystobacterineae</taxon>
        <taxon>Archangiaceae</taxon>
        <taxon>Hyalangium</taxon>
    </lineage>
</organism>
<comment type="caution">
    <text evidence="7">The sequence shown here is derived from an EMBL/GenBank/DDBJ whole genome shotgun (WGS) entry which is preliminary data.</text>
</comment>
<keyword evidence="1" id="KW-0808">Transferase</keyword>
<evidence type="ECO:0000256" key="2">
    <source>
        <dbReference type="ARBA" id="ARBA00022741"/>
    </source>
</evidence>
<sequence length="489" mass="53041">MTDTPSPASLMPGALVGPWRIEGYAGRGSYGLVFRARLAAQPDSPPVALKVAVFPGDPRFRREATLLEKLQHSSVPRLLDQGEWHASADAVHPYIAMQWIHGLPLYEWARHHPVSPRQALLVVAQIADALALLHQMEGLHRDLKGDNILVDAQGRAVLIDFGSGTWKGAPPLTQSLMPPNTPEYRSPQALRFHWKHWDTLEARYEPTAADDLYALGVTAYKLVTRVYPPPGTSPEDIKQRLQTPPPRRLPAQALNSRVGPEFSALIERMLAEVPQQRASSREVAEEGMTTARQLGSSANAPLFTVDRPTAAVPCVLAPVVPATHLERPTAAAPPAAPARAHIESPEFPVGLRSALAPILVLLTALSVVWVSHADRPAWLTPLEEQSDGGVAPDGGTRGLGEDALASRVDAQQAPLVARVISENLLKQPLPGQRKPPCRGEDVEVIHGACWILRKGVRPPCGDDGYLWQGACYVPLLGNARTPTTDKPQQ</sequence>
<keyword evidence="3" id="KW-0418">Kinase</keyword>
<dbReference type="GO" id="GO:0004674">
    <property type="term" value="F:protein serine/threonine kinase activity"/>
    <property type="evidence" value="ECO:0007669"/>
    <property type="project" value="TreeGrafter"/>
</dbReference>
<keyword evidence="8" id="KW-1185">Reference proteome</keyword>
<dbReference type="InterPro" id="IPR000719">
    <property type="entry name" value="Prot_kinase_dom"/>
</dbReference>
<dbReference type="Gene3D" id="1.10.510.10">
    <property type="entry name" value="Transferase(Phosphotransferase) domain 1"/>
    <property type="match status" value="1"/>
</dbReference>
<gene>
    <name evidence="7" type="ORF">DB31_0963</name>
</gene>
<dbReference type="PROSITE" id="PS50011">
    <property type="entry name" value="PROTEIN_KINASE_DOM"/>
    <property type="match status" value="1"/>
</dbReference>
<evidence type="ECO:0000256" key="5">
    <source>
        <dbReference type="SAM" id="MobiDB-lite"/>
    </source>
</evidence>
<feature type="region of interest" description="Disordered" evidence="5">
    <location>
        <begin position="228"/>
        <end position="252"/>
    </location>
</feature>
<dbReference type="Pfam" id="PF00069">
    <property type="entry name" value="Pkinase"/>
    <property type="match status" value="1"/>
</dbReference>
<proteinExistence type="predicted"/>